<organism evidence="3 4">
    <name type="scientific">Saccharopolyspora erythraea</name>
    <name type="common">Streptomyces erythraeus</name>
    <dbReference type="NCBI Taxonomy" id="1836"/>
    <lineage>
        <taxon>Bacteria</taxon>
        <taxon>Bacillati</taxon>
        <taxon>Actinomycetota</taxon>
        <taxon>Actinomycetes</taxon>
        <taxon>Pseudonocardiales</taxon>
        <taxon>Pseudonocardiaceae</taxon>
        <taxon>Saccharopolyspora</taxon>
    </lineage>
</organism>
<dbReference type="CDD" id="cd19531">
    <property type="entry name" value="LCL_NRPS-like"/>
    <property type="match status" value="1"/>
</dbReference>
<reference evidence="3 4" key="1">
    <citation type="journal article" date="2019" name="Int. J. Syst. Evol. Microbiol.">
        <title>The Global Catalogue of Microorganisms (GCM) 10K type strain sequencing project: providing services to taxonomists for standard genome sequencing and annotation.</title>
        <authorList>
            <consortium name="The Broad Institute Genomics Platform"/>
            <consortium name="The Broad Institute Genome Sequencing Center for Infectious Disease"/>
            <person name="Wu L."/>
            <person name="Ma J."/>
        </authorList>
    </citation>
    <scope>NUCLEOTIDE SEQUENCE [LARGE SCALE GENOMIC DNA]</scope>
    <source>
        <strain evidence="3 4">JCM 10303</strain>
    </source>
</reference>
<comment type="cofactor">
    <cofactor evidence="1">
        <name>pantetheine 4'-phosphate</name>
        <dbReference type="ChEBI" id="CHEBI:47942"/>
    </cofactor>
</comment>
<dbReference type="InterPro" id="IPR009081">
    <property type="entry name" value="PP-bd_ACP"/>
</dbReference>
<dbReference type="Gene3D" id="3.30.559.30">
    <property type="entry name" value="Nonribosomal peptide synthetase, condensation domain"/>
    <property type="match status" value="1"/>
</dbReference>
<dbReference type="NCBIfam" id="TIGR01733">
    <property type="entry name" value="AA-adenyl-dom"/>
    <property type="match status" value="1"/>
</dbReference>
<dbReference type="InterPro" id="IPR045851">
    <property type="entry name" value="AMP-bd_C_sf"/>
</dbReference>
<dbReference type="Pfam" id="PF00501">
    <property type="entry name" value="AMP-binding"/>
    <property type="match status" value="1"/>
</dbReference>
<dbReference type="PANTHER" id="PTHR45527:SF1">
    <property type="entry name" value="FATTY ACID SYNTHASE"/>
    <property type="match status" value="1"/>
</dbReference>
<evidence type="ECO:0000313" key="4">
    <source>
        <dbReference type="Proteomes" id="UP001500729"/>
    </source>
</evidence>
<dbReference type="SUPFAM" id="SSF56801">
    <property type="entry name" value="Acetyl-CoA synthetase-like"/>
    <property type="match status" value="1"/>
</dbReference>
<dbReference type="InterPro" id="IPR036736">
    <property type="entry name" value="ACP-like_sf"/>
</dbReference>
<dbReference type="Pfam" id="PF00668">
    <property type="entry name" value="Condensation"/>
    <property type="match status" value="1"/>
</dbReference>
<accession>A0ABN1ECN6</accession>
<dbReference type="InterPro" id="IPR020845">
    <property type="entry name" value="AMP-binding_CS"/>
</dbReference>
<dbReference type="SUPFAM" id="SSF47336">
    <property type="entry name" value="ACP-like"/>
    <property type="match status" value="1"/>
</dbReference>
<dbReference type="PROSITE" id="PS50075">
    <property type="entry name" value="CARRIER"/>
    <property type="match status" value="1"/>
</dbReference>
<dbReference type="Gene3D" id="2.30.38.10">
    <property type="entry name" value="Luciferase, Domain 3"/>
    <property type="match status" value="1"/>
</dbReference>
<keyword evidence="4" id="KW-1185">Reference proteome</keyword>
<dbReference type="InterPro" id="IPR044894">
    <property type="entry name" value="TubC_N_sf"/>
</dbReference>
<name>A0ABN1ECN6_SACER</name>
<dbReference type="Gene3D" id="1.10.10.1830">
    <property type="entry name" value="Non-ribosomal peptide synthase, adenylation domain"/>
    <property type="match status" value="1"/>
</dbReference>
<dbReference type="EMBL" id="BAAAGS010000106">
    <property type="protein sequence ID" value="GAA0563812.1"/>
    <property type="molecule type" value="Genomic_DNA"/>
</dbReference>
<dbReference type="Gene3D" id="3.30.300.30">
    <property type="match status" value="1"/>
</dbReference>
<protein>
    <recommendedName>
        <fullName evidence="2">Carrier domain-containing protein</fullName>
    </recommendedName>
</protein>
<feature type="domain" description="Carrier" evidence="2">
    <location>
        <begin position="999"/>
        <end position="1074"/>
    </location>
</feature>
<dbReference type="InterPro" id="IPR029058">
    <property type="entry name" value="AB_hydrolase_fold"/>
</dbReference>
<dbReference type="InterPro" id="IPR041464">
    <property type="entry name" value="TubC_N"/>
</dbReference>
<dbReference type="Gene3D" id="3.40.50.1820">
    <property type="entry name" value="alpha/beta hydrolase"/>
    <property type="match status" value="1"/>
</dbReference>
<proteinExistence type="predicted"/>
<dbReference type="Pfam" id="PF18563">
    <property type="entry name" value="TubC_N"/>
    <property type="match status" value="1"/>
</dbReference>
<dbReference type="PANTHER" id="PTHR45527">
    <property type="entry name" value="NONRIBOSOMAL PEPTIDE SYNTHETASE"/>
    <property type="match status" value="1"/>
</dbReference>
<sequence length="1107" mass="121404">MSTVDLVMPLLRRGVQFSSEGGALRLRAARGALSSAEQDALKQHKSEILDFLDGRTACPLTGVQDRIWFLNKLDPTGVAYTFSVAYRIKGPVDTSAFADALDAVVRRHPALRTTFHEVNGAPVQFVEPGLTPVLRSVDIIGASHDEVDQRLRAELIAPFDLAQGPLLRSVLLRSGDQEYIWGLSLHHLIADGWTTGLIVREMSEIMSGNETTAEGALDYTDYVGWERERAADPGAASNLDYWVNKLNAVTPVELPLDRPRPPQRGYEGGRVDFALPPELAAELAEFGRSEAATTFGTLLAVYLVLVFHYTEQEDLVVGTPHANRLDQKFEGTAGCFVSTLVLRSGVSAEMSFRDVLRRVAQVCAEAWDHQDYSYEKLVGELVDTRDLSRNALFQVFFALQDAFQPLRVPGTTAELYPFDDGTVQFDLELHFFPGEDEGLLGSFLYDTALFERSSIEAMGRRWLDLAKLLLASPDAAIGELSLLSAQEHSDLEARNSTEADYDKNATVDQLLARQAGITPERTALACRGSELSYAELDHAVSALAGRIRAVQDKGERVGIFLDRSADIVTAVLAAARAGAVYVPLATDLPPERMSWIIEDTGMRLVITHSDIATRLPDEIRPLLVDRDSEPPVDGRSEPPAAVDPAYVLHTSGSTGKPKGVEVRHDNLLNLLHAMARKPGITSQDVLLAVTSLSFDISMLELLLPLITGAKLVVASEEEAADPVRLAELMTTSGATIMQATPSTWRMLFDSGWQGREQLKALCGGEALSRDLADRLVQGCAEVWNVYGPTETTIWSARWKVTAEGPVRIGEPIENTRFYVVNQRGRLVPPGVPGELCIAGDGVANGYLNRPEETERRFVDLAAAKGFSERVYRTGDLVRQIADGSLVFLGRTDHQLKVRGHRVEAAEIEHVLRRHPSISEAVVTLAANATLVAHVEVIPDGSVSSEELRDLLAPSLPGYMVPQRFVVHEEFPLTPNGKVDRKTLSAMPVEVGSDDEKHEPPNGEVEAFIAQVYSDLLDRNEVGRYDGFFDLGGHSLLATRALYQIKERYGVQVQLQDLFANPTVEALAAQIESAMTRSEQDDREIGTVLDQLESMSDEEVARLLAGLE</sequence>
<dbReference type="InterPro" id="IPR023213">
    <property type="entry name" value="CAT-like_dom_sf"/>
</dbReference>
<dbReference type="Proteomes" id="UP001500729">
    <property type="component" value="Unassembled WGS sequence"/>
</dbReference>
<dbReference type="InterPro" id="IPR010071">
    <property type="entry name" value="AA_adenyl_dom"/>
</dbReference>
<dbReference type="PROSITE" id="PS00455">
    <property type="entry name" value="AMP_BINDING"/>
    <property type="match status" value="1"/>
</dbReference>
<evidence type="ECO:0000313" key="3">
    <source>
        <dbReference type="EMBL" id="GAA0563812.1"/>
    </source>
</evidence>
<evidence type="ECO:0000259" key="2">
    <source>
        <dbReference type="PROSITE" id="PS50075"/>
    </source>
</evidence>
<comment type="caution">
    <text evidence="3">The sequence shown here is derived from an EMBL/GenBank/DDBJ whole genome shotgun (WGS) entry which is preliminary data.</text>
</comment>
<dbReference type="Pfam" id="PF13193">
    <property type="entry name" value="AMP-binding_C"/>
    <property type="match status" value="1"/>
</dbReference>
<dbReference type="Pfam" id="PF00550">
    <property type="entry name" value="PP-binding"/>
    <property type="match status" value="1"/>
</dbReference>
<dbReference type="RefSeq" id="WP_143538132.1">
    <property type="nucleotide sequence ID" value="NZ_JABNNH010000001.1"/>
</dbReference>
<evidence type="ECO:0000256" key="1">
    <source>
        <dbReference type="ARBA" id="ARBA00001957"/>
    </source>
</evidence>
<dbReference type="SUPFAM" id="SSF52777">
    <property type="entry name" value="CoA-dependent acyltransferases"/>
    <property type="match status" value="2"/>
</dbReference>
<dbReference type="InterPro" id="IPR025110">
    <property type="entry name" value="AMP-bd_C"/>
</dbReference>
<gene>
    <name evidence="3" type="ORF">GCM10009533_70030</name>
</gene>
<dbReference type="Gene3D" id="3.40.50.980">
    <property type="match status" value="2"/>
</dbReference>
<dbReference type="Gene3D" id="3.30.559.10">
    <property type="entry name" value="Chloramphenicol acetyltransferase-like domain"/>
    <property type="match status" value="1"/>
</dbReference>
<dbReference type="InterPro" id="IPR001242">
    <property type="entry name" value="Condensation_dom"/>
</dbReference>
<dbReference type="InterPro" id="IPR000873">
    <property type="entry name" value="AMP-dep_synth/lig_dom"/>
</dbReference>